<dbReference type="RefSeq" id="WP_200604946.1">
    <property type="nucleotide sequence ID" value="NZ_CP071517.1"/>
</dbReference>
<dbReference type="EMBL" id="CP071517">
    <property type="protein sequence ID" value="QSX75590.1"/>
    <property type="molecule type" value="Genomic_DNA"/>
</dbReference>
<proteinExistence type="predicted"/>
<keyword evidence="2" id="KW-1185">Reference proteome</keyword>
<gene>
    <name evidence="1" type="ORF">HIV01_003400</name>
</gene>
<name>A0ABX7RBQ4_9GAMM</name>
<evidence type="ECO:0000313" key="2">
    <source>
        <dbReference type="Proteomes" id="UP000663400"/>
    </source>
</evidence>
<sequence>MTTFLMELVSSSGLFAPLNARATAPSLTFSLRDWQDDTELQAADPVQHVHRDRDFDFGVGYGNSSGYASDRHYTSDWMPGRFGFV</sequence>
<reference evidence="1 2" key="1">
    <citation type="submission" date="2021-02" db="EMBL/GenBank/DDBJ databases">
        <title>Lysobacter arenosi sp. nov., isolated from soil of gangwondo yeongwol, south Korea.</title>
        <authorList>
            <person name="Kim K.R."/>
            <person name="Kim K.H."/>
            <person name="Jeon C.O."/>
        </authorList>
    </citation>
    <scope>NUCLEOTIDE SEQUENCE [LARGE SCALE GENOMIC DNA]</scope>
    <source>
        <strain evidence="1 2">R7</strain>
    </source>
</reference>
<organism evidence="1 2">
    <name type="scientific">Lysobacter arenosi</name>
    <dbReference type="NCBI Taxonomy" id="2795387"/>
    <lineage>
        <taxon>Bacteria</taxon>
        <taxon>Pseudomonadati</taxon>
        <taxon>Pseudomonadota</taxon>
        <taxon>Gammaproteobacteria</taxon>
        <taxon>Lysobacterales</taxon>
        <taxon>Lysobacteraceae</taxon>
        <taxon>Lysobacter</taxon>
    </lineage>
</organism>
<accession>A0ABX7RBQ4</accession>
<dbReference type="Proteomes" id="UP000663400">
    <property type="component" value="Chromosome"/>
</dbReference>
<protein>
    <submittedName>
        <fullName evidence="1">Uncharacterized protein</fullName>
    </submittedName>
</protein>
<evidence type="ECO:0000313" key="1">
    <source>
        <dbReference type="EMBL" id="QSX75590.1"/>
    </source>
</evidence>